<dbReference type="EMBL" id="FCON02000271">
    <property type="protein sequence ID" value="SAL87202.1"/>
    <property type="molecule type" value="Genomic_DNA"/>
</dbReference>
<keyword evidence="2" id="KW-1185">Reference proteome</keyword>
<protein>
    <submittedName>
        <fullName evidence="1">Uncharacterized protein</fullName>
    </submittedName>
</protein>
<dbReference type="AlphaFoldDB" id="A0A158L1G7"/>
<sequence length="220" mass="25006">MSLWMAWWDAIWLLRPAFSRLRSFMWFATAVAGLTVRTELLGVTSIVRALKLRPVLYNKLRDSLHSNAVQLDQLSALWTQAVLRLFPDPLRVNGRRVLVGDGIKVAKSGKKMPGVKLLHQQSDSNTKPEYIMGHSMQAVSILVRAAQSVFAVPLAVRIHEGLVWSNRDRRTLLDKMISLLGIVSVKEPFYFVADAYYAARKIVKGLRDQDNHLVTRVMRK</sequence>
<dbReference type="RefSeq" id="WP_087650047.1">
    <property type="nucleotide sequence ID" value="NZ_FCON02000271.1"/>
</dbReference>
<name>A0A158L1G7_9BURK</name>
<organism evidence="1 2">
    <name type="scientific">Caballeronia choica</name>
    <dbReference type="NCBI Taxonomy" id="326476"/>
    <lineage>
        <taxon>Bacteria</taxon>
        <taxon>Pseudomonadati</taxon>
        <taxon>Pseudomonadota</taxon>
        <taxon>Betaproteobacteria</taxon>
        <taxon>Burkholderiales</taxon>
        <taxon>Burkholderiaceae</taxon>
        <taxon>Caballeronia</taxon>
    </lineage>
</organism>
<dbReference type="Proteomes" id="UP000054770">
    <property type="component" value="Unassembled WGS sequence"/>
</dbReference>
<dbReference type="OrthoDB" id="5418094at2"/>
<evidence type="ECO:0000313" key="2">
    <source>
        <dbReference type="Proteomes" id="UP000054770"/>
    </source>
</evidence>
<evidence type="ECO:0000313" key="1">
    <source>
        <dbReference type="EMBL" id="SAL87202.1"/>
    </source>
</evidence>
<gene>
    <name evidence="1" type="ORF">AWB68_08314</name>
</gene>
<comment type="caution">
    <text evidence="1">The sequence shown here is derived from an EMBL/GenBank/DDBJ whole genome shotgun (WGS) entry which is preliminary data.</text>
</comment>
<proteinExistence type="predicted"/>
<accession>A0A158L1G7</accession>
<reference evidence="1" key="1">
    <citation type="submission" date="2016-01" db="EMBL/GenBank/DDBJ databases">
        <authorList>
            <person name="Peeters C."/>
        </authorList>
    </citation>
    <scope>NUCLEOTIDE SEQUENCE [LARGE SCALE GENOMIC DNA]</scope>
    <source>
        <strain evidence="1">LMG 22940</strain>
    </source>
</reference>